<evidence type="ECO:0000259" key="3">
    <source>
        <dbReference type="PROSITE" id="PS50848"/>
    </source>
</evidence>
<evidence type="ECO:0000256" key="1">
    <source>
        <dbReference type="ARBA" id="ARBA00004123"/>
    </source>
</evidence>
<dbReference type="GO" id="GO:0005634">
    <property type="term" value="C:nucleus"/>
    <property type="evidence" value="ECO:0007669"/>
    <property type="project" value="UniProtKB-SubCell"/>
</dbReference>
<reference evidence="4" key="1">
    <citation type="submission" date="2018-04" db="EMBL/GenBank/DDBJ databases">
        <title>WGS assembly of Panicum hallii.</title>
        <authorList>
            <person name="Lovell J."/>
            <person name="Jenkins J."/>
            <person name="Lowry D."/>
            <person name="Mamidi S."/>
            <person name="Sreedasyam A."/>
            <person name="Weng X."/>
            <person name="Barry K."/>
            <person name="Bonette J."/>
            <person name="Campitelli B."/>
            <person name="Daum C."/>
            <person name="Gordon S."/>
            <person name="Gould B."/>
            <person name="Lipzen A."/>
            <person name="Macqueen A."/>
            <person name="Palacio-Mejia J."/>
            <person name="Plott C."/>
            <person name="Shakirov E."/>
            <person name="Shu S."/>
            <person name="Yoshinaga Y."/>
            <person name="Zane M."/>
            <person name="Rokhsar D."/>
            <person name="Grimwood J."/>
            <person name="Schmutz J."/>
            <person name="Juenger T."/>
        </authorList>
    </citation>
    <scope>NUCLEOTIDE SEQUENCE [LARGE SCALE GENOMIC DNA]</scope>
    <source>
        <strain evidence="4">FIL2</strain>
    </source>
</reference>
<dbReference type="EMBL" id="CM008046">
    <property type="protein sequence ID" value="PAN06017.1"/>
    <property type="molecule type" value="Genomic_DNA"/>
</dbReference>
<accession>A0A2S3GPJ6</accession>
<dbReference type="PROSITE" id="PS50848">
    <property type="entry name" value="START"/>
    <property type="match status" value="1"/>
</dbReference>
<dbReference type="InterPro" id="IPR002913">
    <property type="entry name" value="START_lipid-bd_dom"/>
</dbReference>
<dbReference type="GO" id="GO:0008289">
    <property type="term" value="F:lipid binding"/>
    <property type="evidence" value="ECO:0007669"/>
    <property type="project" value="InterPro"/>
</dbReference>
<dbReference type="GO" id="GO:0005737">
    <property type="term" value="C:cytoplasm"/>
    <property type="evidence" value="ECO:0007669"/>
    <property type="project" value="UniProtKB-ARBA"/>
</dbReference>
<organism evidence="4">
    <name type="scientific">Panicum hallii</name>
    <dbReference type="NCBI Taxonomy" id="206008"/>
    <lineage>
        <taxon>Eukaryota</taxon>
        <taxon>Viridiplantae</taxon>
        <taxon>Streptophyta</taxon>
        <taxon>Embryophyta</taxon>
        <taxon>Tracheophyta</taxon>
        <taxon>Spermatophyta</taxon>
        <taxon>Magnoliopsida</taxon>
        <taxon>Liliopsida</taxon>
        <taxon>Poales</taxon>
        <taxon>Poaceae</taxon>
        <taxon>PACMAD clade</taxon>
        <taxon>Panicoideae</taxon>
        <taxon>Panicodae</taxon>
        <taxon>Paniceae</taxon>
        <taxon>Panicinae</taxon>
        <taxon>Panicum</taxon>
        <taxon>Panicum sect. Panicum</taxon>
    </lineage>
</organism>
<dbReference type="SUPFAM" id="SSF55961">
    <property type="entry name" value="Bet v1-like"/>
    <property type="match status" value="1"/>
</dbReference>
<dbReference type="InterPro" id="IPR051213">
    <property type="entry name" value="START_lipid_transfer"/>
</dbReference>
<dbReference type="PANTHER" id="PTHR19308:SF13">
    <property type="entry name" value="OS02G0468400 PROTEIN"/>
    <property type="match status" value="1"/>
</dbReference>
<feature type="transmembrane region" description="Helical" evidence="2">
    <location>
        <begin position="23"/>
        <end position="44"/>
    </location>
</feature>
<dbReference type="PANTHER" id="PTHR19308">
    <property type="entry name" value="PHOSPHATIDYLCHOLINE TRANSFER PROTEIN"/>
    <property type="match status" value="1"/>
</dbReference>
<dbReference type="AlphaFoldDB" id="A0A2S3GPJ6"/>
<gene>
    <name evidence="4" type="ORF">PAHAL_1G179600</name>
</gene>
<dbReference type="Gene3D" id="3.30.530.20">
    <property type="match status" value="1"/>
</dbReference>
<keyword evidence="2" id="KW-0812">Transmembrane</keyword>
<dbReference type="Proteomes" id="UP000243499">
    <property type="component" value="Chromosome 1"/>
</dbReference>
<dbReference type="Gramene" id="PAN06017">
    <property type="protein sequence ID" value="PAN06017"/>
    <property type="gene ID" value="PAHAL_1G179600"/>
</dbReference>
<comment type="subcellular location">
    <subcellularLocation>
        <location evidence="1">Nucleus</location>
    </subcellularLocation>
</comment>
<evidence type="ECO:0000313" key="4">
    <source>
        <dbReference type="EMBL" id="PAN06017.1"/>
    </source>
</evidence>
<keyword evidence="2" id="KW-1133">Transmembrane helix</keyword>
<dbReference type="InterPro" id="IPR023393">
    <property type="entry name" value="START-like_dom_sf"/>
</dbReference>
<evidence type="ECO:0000256" key="2">
    <source>
        <dbReference type="SAM" id="Phobius"/>
    </source>
</evidence>
<proteinExistence type="predicted"/>
<name>A0A2S3GPJ6_9POAL</name>
<sequence length="254" mass="28193">MAPPPPLLGGADLWRPVAAARGGGWATAAALLVIIMSHLAVLLIRRRLRRRGGVDRIARTEAAAAAPAPASASGLEGLVTEDDLRQLVGSLGVGAREPETEGWEHVISKGNDVVSYRAWCDKPTAGPPKYLSITTYERCSTEQLRDFYMDNEYRMEWDNTVTKHEQLQYDENSGVEVGRTIKKFPLLTPREYILAWRVWEANDKSFYCFIKEHDITRNELSWQSGVLRSCLSDPICVVHGIAAGAEPEMPSTWG</sequence>
<feature type="domain" description="START" evidence="3">
    <location>
        <begin position="99"/>
        <end position="194"/>
    </location>
</feature>
<protein>
    <recommendedName>
        <fullName evidence="3">START domain-containing protein</fullName>
    </recommendedName>
</protein>
<keyword evidence="2" id="KW-0472">Membrane</keyword>